<name>A0ABS4H4R8_9BACL</name>
<dbReference type="PANTHER" id="PTHR34387:SF2">
    <property type="entry name" value="SLR1258 PROTEIN"/>
    <property type="match status" value="1"/>
</dbReference>
<dbReference type="EMBL" id="JAGGKP010000003">
    <property type="protein sequence ID" value="MBP1937075.1"/>
    <property type="molecule type" value="Genomic_DNA"/>
</dbReference>
<dbReference type="InterPro" id="IPR007497">
    <property type="entry name" value="SIMPL/DUF541"/>
</dbReference>
<accession>A0ABS4H4R8</accession>
<organism evidence="1 2">
    <name type="scientific">Paenibacillus sediminis</name>
    <dbReference type="NCBI Taxonomy" id="664909"/>
    <lineage>
        <taxon>Bacteria</taxon>
        <taxon>Bacillati</taxon>
        <taxon>Bacillota</taxon>
        <taxon>Bacilli</taxon>
        <taxon>Bacillales</taxon>
        <taxon>Paenibacillaceae</taxon>
        <taxon>Paenibacillus</taxon>
    </lineage>
</organism>
<proteinExistence type="predicted"/>
<dbReference type="InterPro" id="IPR052022">
    <property type="entry name" value="26kDa_periplasmic_antigen"/>
</dbReference>
<comment type="caution">
    <text evidence="1">The sequence shown here is derived from an EMBL/GenBank/DDBJ whole genome shotgun (WGS) entry which is preliminary data.</text>
</comment>
<sequence>MRTWLKPVSALLITGTLLFAGVGGTASFGEQGKVNAAADESQRNVINVVGKGEISVKPDVAYLSIGVEASATAADEAQKKNAAVIQKINTLLKGTWKIADKDIKTSQFYVQPNYTYNDKEGQKVKGYTAMHILQVTFRDLDNVGKLLDDASKAGANRIDNIRFAVEDPDQFETQVIEKAMANADVKAGAIAKAAKRQVGIVLNVTQGSVDTPIFMEQSYAVAKVADTASMPTNIESGEIKVSTQLSVQYEMK</sequence>
<evidence type="ECO:0000313" key="2">
    <source>
        <dbReference type="Proteomes" id="UP001519273"/>
    </source>
</evidence>
<dbReference type="Pfam" id="PF04402">
    <property type="entry name" value="SIMPL"/>
    <property type="match status" value="1"/>
</dbReference>
<reference evidence="1 2" key="1">
    <citation type="submission" date="2021-03" db="EMBL/GenBank/DDBJ databases">
        <title>Genomic Encyclopedia of Type Strains, Phase IV (KMG-IV): sequencing the most valuable type-strain genomes for metagenomic binning, comparative biology and taxonomic classification.</title>
        <authorList>
            <person name="Goeker M."/>
        </authorList>
    </citation>
    <scope>NUCLEOTIDE SEQUENCE [LARGE SCALE GENOMIC DNA]</scope>
    <source>
        <strain evidence="1 2">DSM 23491</strain>
    </source>
</reference>
<protein>
    <submittedName>
        <fullName evidence="1">Uncharacterized protein YggE</fullName>
    </submittedName>
</protein>
<gene>
    <name evidence="1" type="ORF">J2Z20_001957</name>
</gene>
<evidence type="ECO:0000313" key="1">
    <source>
        <dbReference type="EMBL" id="MBP1937075.1"/>
    </source>
</evidence>
<dbReference type="Gene3D" id="3.30.110.170">
    <property type="entry name" value="Protein of unknown function (DUF541), domain 1"/>
    <property type="match status" value="1"/>
</dbReference>
<dbReference type="RefSeq" id="WP_209848812.1">
    <property type="nucleotide sequence ID" value="NZ_CBCRVE010000006.1"/>
</dbReference>
<dbReference type="Gene3D" id="3.30.70.2970">
    <property type="entry name" value="Protein of unknown function (DUF541), domain 2"/>
    <property type="match status" value="1"/>
</dbReference>
<dbReference type="PANTHER" id="PTHR34387">
    <property type="entry name" value="SLR1258 PROTEIN"/>
    <property type="match status" value="1"/>
</dbReference>
<keyword evidence="2" id="KW-1185">Reference proteome</keyword>
<dbReference type="Proteomes" id="UP001519273">
    <property type="component" value="Unassembled WGS sequence"/>
</dbReference>